<evidence type="ECO:0000256" key="1">
    <source>
        <dbReference type="SAM" id="MobiDB-lite"/>
    </source>
</evidence>
<protein>
    <submittedName>
        <fullName evidence="3">Programmed cell death protein 7-like</fullName>
    </submittedName>
</protein>
<dbReference type="AlphaFoldDB" id="A0A9R1TWP8"/>
<evidence type="ECO:0000313" key="2">
    <source>
        <dbReference type="Proteomes" id="UP000694866"/>
    </source>
</evidence>
<dbReference type="PANTHER" id="PTHR48190">
    <property type="entry name" value="PROGRAMMED CELL DEATH PROTEIN 7"/>
    <property type="match status" value="1"/>
</dbReference>
<organism evidence="2 3">
    <name type="scientific">Fopius arisanus</name>
    <dbReference type="NCBI Taxonomy" id="64838"/>
    <lineage>
        <taxon>Eukaryota</taxon>
        <taxon>Metazoa</taxon>
        <taxon>Ecdysozoa</taxon>
        <taxon>Arthropoda</taxon>
        <taxon>Hexapoda</taxon>
        <taxon>Insecta</taxon>
        <taxon>Pterygota</taxon>
        <taxon>Neoptera</taxon>
        <taxon>Endopterygota</taxon>
        <taxon>Hymenoptera</taxon>
        <taxon>Apocrita</taxon>
        <taxon>Ichneumonoidea</taxon>
        <taxon>Braconidae</taxon>
        <taxon>Opiinae</taxon>
        <taxon>Fopius</taxon>
    </lineage>
</organism>
<dbReference type="PANTHER" id="PTHR48190:SF2">
    <property type="entry name" value="PROGRAMMED CELL DEATH PROTEIN 7"/>
    <property type="match status" value="1"/>
</dbReference>
<name>A0A9R1TWP8_9HYME</name>
<dbReference type="GeneID" id="105263913"/>
<feature type="region of interest" description="Disordered" evidence="1">
    <location>
        <begin position="1"/>
        <end position="32"/>
    </location>
</feature>
<evidence type="ECO:0000313" key="3">
    <source>
        <dbReference type="RefSeq" id="XP_011298737.1"/>
    </source>
</evidence>
<dbReference type="Proteomes" id="UP000694866">
    <property type="component" value="Unplaced"/>
</dbReference>
<dbReference type="InterPro" id="IPR052831">
    <property type="entry name" value="Apoptosis_promoter"/>
</dbReference>
<proteinExistence type="predicted"/>
<dbReference type="GO" id="GO:0005689">
    <property type="term" value="C:U12-type spliceosomal complex"/>
    <property type="evidence" value="ECO:0007669"/>
    <property type="project" value="TreeGrafter"/>
</dbReference>
<dbReference type="Pfam" id="PF16021">
    <property type="entry name" value="PDCD7"/>
    <property type="match status" value="1"/>
</dbReference>
<reference evidence="3" key="1">
    <citation type="submission" date="2025-08" db="UniProtKB">
        <authorList>
            <consortium name="RefSeq"/>
        </authorList>
    </citation>
    <scope>IDENTIFICATION</scope>
    <source>
        <strain evidence="3">USDA-PBARC FA_bdor</strain>
        <tissue evidence="3">Whole organism</tissue>
    </source>
</reference>
<keyword evidence="2" id="KW-1185">Reference proteome</keyword>
<dbReference type="KEGG" id="fas:105263913"/>
<sequence>MKLKENEDISEFKKMVEKRKKKRMRDKKRKEAWKLEKSLRDERRNNLHKQIDNWIRSKQDVIEREKQEENLRKDADLVLAEVRGKTKDARRYLQILRELQNLRKVKAVNAKARGENLSNAADESFKRIIEGLIEQWRQLDREYLIEEHGLKLMMTSDNERVINKRKRTAFDDWEFAIFGRKLGDPRSQRDLRHLVVTRIAWDRFVHRDGTRIPLEWVMPESPSSGIWQKCLKEKTAMKFKS</sequence>
<dbReference type="InterPro" id="IPR031974">
    <property type="entry name" value="PDCD7"/>
</dbReference>
<feature type="compositionally biased region" description="Basic and acidic residues" evidence="1">
    <location>
        <begin position="1"/>
        <end position="15"/>
    </location>
</feature>
<accession>A0A9R1TWP8</accession>
<dbReference type="RefSeq" id="XP_011298737.1">
    <property type="nucleotide sequence ID" value="XM_011300435.1"/>
</dbReference>
<gene>
    <name evidence="3" type="primary">LOC105263913</name>
</gene>
<dbReference type="OrthoDB" id="296187at2759"/>
<feature type="compositionally biased region" description="Basic residues" evidence="1">
    <location>
        <begin position="16"/>
        <end position="31"/>
    </location>
</feature>